<dbReference type="InterPro" id="IPR001387">
    <property type="entry name" value="Cro/C1-type_HTH"/>
</dbReference>
<dbReference type="AlphaFoldDB" id="A0A7W8HMP5"/>
<evidence type="ECO:0000313" key="4">
    <source>
        <dbReference type="Proteomes" id="UP000532440"/>
    </source>
</evidence>
<evidence type="ECO:0000259" key="2">
    <source>
        <dbReference type="Pfam" id="PF01381"/>
    </source>
</evidence>
<feature type="domain" description="HTH cro/C1-type" evidence="2">
    <location>
        <begin position="38"/>
        <end position="88"/>
    </location>
</feature>
<dbReference type="CDD" id="cd00093">
    <property type="entry name" value="HTH_XRE"/>
    <property type="match status" value="1"/>
</dbReference>
<dbReference type="EMBL" id="JACHGB010000009">
    <property type="protein sequence ID" value="MBB5273870.1"/>
    <property type="molecule type" value="Genomic_DNA"/>
</dbReference>
<dbReference type="NCBIfam" id="TIGR02607">
    <property type="entry name" value="antidote_HigA"/>
    <property type="match status" value="1"/>
</dbReference>
<comment type="caution">
    <text evidence="3">The sequence shown here is derived from an EMBL/GenBank/DDBJ whole genome shotgun (WGS) entry which is preliminary data.</text>
</comment>
<dbReference type="Proteomes" id="UP000532440">
    <property type="component" value="Unassembled WGS sequence"/>
</dbReference>
<dbReference type="SUPFAM" id="SSF47413">
    <property type="entry name" value="lambda repressor-like DNA-binding domains"/>
    <property type="match status" value="1"/>
</dbReference>
<evidence type="ECO:0000313" key="3">
    <source>
        <dbReference type="EMBL" id="MBB5273870.1"/>
    </source>
</evidence>
<evidence type="ECO:0000256" key="1">
    <source>
        <dbReference type="ARBA" id="ARBA00023125"/>
    </source>
</evidence>
<dbReference type="InterPro" id="IPR010982">
    <property type="entry name" value="Lambda_DNA-bd_dom_sf"/>
</dbReference>
<gene>
    <name evidence="3" type="ORF">HNQ70_003902</name>
</gene>
<proteinExistence type="predicted"/>
<keyword evidence="4" id="KW-1185">Reference proteome</keyword>
<reference evidence="3 4" key="1">
    <citation type="submission" date="2020-08" db="EMBL/GenBank/DDBJ databases">
        <title>Genomic Encyclopedia of Type Strains, Phase IV (KMG-IV): sequencing the most valuable type-strain genomes for metagenomic binning, comparative biology and taxonomic classification.</title>
        <authorList>
            <person name="Goeker M."/>
        </authorList>
    </citation>
    <scope>NUCLEOTIDE SEQUENCE [LARGE SCALE GENOMIC DNA]</scope>
    <source>
        <strain evidence="3 4">DSM 29781</strain>
    </source>
</reference>
<accession>A0A7W8HMP5</accession>
<dbReference type="Pfam" id="PF01381">
    <property type="entry name" value="HTH_3"/>
    <property type="match status" value="1"/>
</dbReference>
<sequence>MKHMSRKRSELRTQHYEDVASNRQPGAVHPGHVLLTEFIEPLGITRYRVAKSIGVQQRRIDEFCTGERAVTADTAVRLGLSFGVDPQFWLNVSKTSKRRPAHCQPGAGLALTEPDKALCRPGRSRACGSSTSMKPRPIAIRVPFRPARSSAARSLPCGP</sequence>
<dbReference type="RefSeq" id="WP_345120550.1">
    <property type="nucleotide sequence ID" value="NZ_BAABEW010000005.1"/>
</dbReference>
<dbReference type="PANTHER" id="PTHR36924:SF1">
    <property type="entry name" value="ANTITOXIN HIGA-1"/>
    <property type="match status" value="1"/>
</dbReference>
<name>A0A7W8HMP5_9BURK</name>
<keyword evidence="1" id="KW-0238">DNA-binding</keyword>
<dbReference type="PANTHER" id="PTHR36924">
    <property type="entry name" value="ANTITOXIN HIGA-1"/>
    <property type="match status" value="1"/>
</dbReference>
<protein>
    <submittedName>
        <fullName evidence="3">Addiction module HigA family antidote</fullName>
    </submittedName>
</protein>
<dbReference type="Gene3D" id="1.10.260.40">
    <property type="entry name" value="lambda repressor-like DNA-binding domains"/>
    <property type="match status" value="1"/>
</dbReference>
<dbReference type="GO" id="GO:0003677">
    <property type="term" value="F:DNA binding"/>
    <property type="evidence" value="ECO:0007669"/>
    <property type="project" value="UniProtKB-KW"/>
</dbReference>
<organism evidence="3 4">
    <name type="scientific">Quisquiliibacterium transsilvanicum</name>
    <dbReference type="NCBI Taxonomy" id="1549638"/>
    <lineage>
        <taxon>Bacteria</taxon>
        <taxon>Pseudomonadati</taxon>
        <taxon>Pseudomonadota</taxon>
        <taxon>Betaproteobacteria</taxon>
        <taxon>Burkholderiales</taxon>
        <taxon>Burkholderiaceae</taxon>
        <taxon>Quisquiliibacterium</taxon>
    </lineage>
</organism>
<dbReference type="InterPro" id="IPR013430">
    <property type="entry name" value="Toxin_antidote_HigA"/>
</dbReference>